<dbReference type="EMBL" id="MFIF01000006">
    <property type="protein sequence ID" value="OGF87301.1"/>
    <property type="molecule type" value="Genomic_DNA"/>
</dbReference>
<comment type="caution">
    <text evidence="2">The sequence shown here is derived from an EMBL/GenBank/DDBJ whole genome shotgun (WGS) entry which is preliminary data.</text>
</comment>
<evidence type="ECO:0000313" key="2">
    <source>
        <dbReference type="EMBL" id="OGF87301.1"/>
    </source>
</evidence>
<dbReference type="AlphaFoldDB" id="A0A1F5XIJ5"/>
<feature type="transmembrane region" description="Helical" evidence="1">
    <location>
        <begin position="25"/>
        <end position="48"/>
    </location>
</feature>
<organism evidence="2 3">
    <name type="scientific">Candidatus Giovannonibacteria bacterium RIFCSPLOWO2_01_FULL_46_32</name>
    <dbReference type="NCBI Taxonomy" id="1798353"/>
    <lineage>
        <taxon>Bacteria</taxon>
        <taxon>Candidatus Giovannoniibacteriota</taxon>
    </lineage>
</organism>
<keyword evidence="1" id="KW-0472">Membrane</keyword>
<feature type="transmembrane region" description="Helical" evidence="1">
    <location>
        <begin position="197"/>
        <end position="216"/>
    </location>
</feature>
<keyword evidence="1" id="KW-0812">Transmembrane</keyword>
<keyword evidence="1" id="KW-1133">Transmembrane helix</keyword>
<name>A0A1F5XIJ5_9BACT</name>
<evidence type="ECO:0008006" key="4">
    <source>
        <dbReference type="Google" id="ProtNLM"/>
    </source>
</evidence>
<gene>
    <name evidence="2" type="ORF">A3B19_03700</name>
</gene>
<dbReference type="Proteomes" id="UP000177346">
    <property type="component" value="Unassembled WGS sequence"/>
</dbReference>
<evidence type="ECO:0000256" key="1">
    <source>
        <dbReference type="SAM" id="Phobius"/>
    </source>
</evidence>
<proteinExistence type="predicted"/>
<protein>
    <recommendedName>
        <fullName evidence="4">CbiN domain protein</fullName>
    </recommendedName>
</protein>
<dbReference type="InterPro" id="IPR008993">
    <property type="entry name" value="TIMP-like_OB-fold"/>
</dbReference>
<sequence>MNKGISVVWLIVDRNYFMTSKIQKIFPVIIVVFLSLYSLGRPLSAFAYQCEQSKSFVEDFEQSSAVFVGEITQIVKIEPVGTPEGGPSVRFEVNRTYKGNLEKTVDIRVDGIGGLGYGFCDVHLKEGETYLVYASGNPLSTNICTRGIGSCNRTRLLKYASEDLAILTGEATTPMPVEDREEVGSPEPKTSLLSTEALIIGSAMLIIGIFIGRTFGGKIKSEHQ</sequence>
<dbReference type="Gene3D" id="2.40.50.120">
    <property type="match status" value="1"/>
</dbReference>
<reference evidence="2 3" key="1">
    <citation type="journal article" date="2016" name="Nat. Commun.">
        <title>Thousands of microbial genomes shed light on interconnected biogeochemical processes in an aquifer system.</title>
        <authorList>
            <person name="Anantharaman K."/>
            <person name="Brown C.T."/>
            <person name="Hug L.A."/>
            <person name="Sharon I."/>
            <person name="Castelle C.J."/>
            <person name="Probst A.J."/>
            <person name="Thomas B.C."/>
            <person name="Singh A."/>
            <person name="Wilkins M.J."/>
            <person name="Karaoz U."/>
            <person name="Brodie E.L."/>
            <person name="Williams K.H."/>
            <person name="Hubbard S.S."/>
            <person name="Banfield J.F."/>
        </authorList>
    </citation>
    <scope>NUCLEOTIDE SEQUENCE [LARGE SCALE GENOMIC DNA]</scope>
</reference>
<evidence type="ECO:0000313" key="3">
    <source>
        <dbReference type="Proteomes" id="UP000177346"/>
    </source>
</evidence>
<accession>A0A1F5XIJ5</accession>